<dbReference type="PROSITE" id="PS00862">
    <property type="entry name" value="OX2_COVAL_FAD"/>
    <property type="match status" value="1"/>
</dbReference>
<sequence>MAAQNPPLALEPLRRGTVEYEELRKRFFNARVPPTEPAEIVHPTTTADVAAAVKRAKSLGWKVGVRSGGHSFTCSSLIQNGMLIDASRLNRTIEYDPKTRILSFGPATLARDLAEWSDKLKRFFPFGHFPSVAVGGFALAGGQGWFMRGWGCTSDSWITKLEVVMADGQAINASKDENEDVFWAARGGGHGFFGVVTKIYGNTIPARTIFDMARVFDVSQPGSYEKVLGWALAANNRTPKYGVDTAVATFYADKEAADAGREARDKRLFMSMDSIVYADSMAEAETLLSEFRNLPEELQPLEMAHVGPKETTWDEIFHYQEKVNPSGNGERYQCDSILNDPEIPREKLMEAIKPALCSLPNFRSVGVVFIAEYYPDERDQALSLPQQYYISTMTCWTDPAEDGRMRKWMYDAYSRAESVACGQYIADFDATHRITKVMSDSALRKWLRIRAKWDPREIFPGYKSFASILQDDAKL</sequence>
<evidence type="ECO:0000256" key="3">
    <source>
        <dbReference type="ARBA" id="ARBA00022630"/>
    </source>
</evidence>
<evidence type="ECO:0000256" key="1">
    <source>
        <dbReference type="ARBA" id="ARBA00001974"/>
    </source>
</evidence>
<reference evidence="7" key="1">
    <citation type="journal article" date="2020" name="Stud. Mycol.">
        <title>101 Dothideomycetes genomes: a test case for predicting lifestyles and emergence of pathogens.</title>
        <authorList>
            <person name="Haridas S."/>
            <person name="Albert R."/>
            <person name="Binder M."/>
            <person name="Bloem J."/>
            <person name="Labutti K."/>
            <person name="Salamov A."/>
            <person name="Andreopoulos B."/>
            <person name="Baker S."/>
            <person name="Barry K."/>
            <person name="Bills G."/>
            <person name="Bluhm B."/>
            <person name="Cannon C."/>
            <person name="Castanera R."/>
            <person name="Culley D."/>
            <person name="Daum C."/>
            <person name="Ezra D."/>
            <person name="Gonzalez J."/>
            <person name="Henrissat B."/>
            <person name="Kuo A."/>
            <person name="Liang C."/>
            <person name="Lipzen A."/>
            <person name="Lutzoni F."/>
            <person name="Magnuson J."/>
            <person name="Mondo S."/>
            <person name="Nolan M."/>
            <person name="Ohm R."/>
            <person name="Pangilinan J."/>
            <person name="Park H.-J."/>
            <person name="Ramirez L."/>
            <person name="Alfaro M."/>
            <person name="Sun H."/>
            <person name="Tritt A."/>
            <person name="Yoshinaga Y."/>
            <person name="Zwiers L.-H."/>
            <person name="Turgeon B."/>
            <person name="Goodwin S."/>
            <person name="Spatafora J."/>
            <person name="Crous P."/>
            <person name="Grigoriev I."/>
        </authorList>
    </citation>
    <scope>NUCLEOTIDE SEQUENCE</scope>
    <source>
        <strain evidence="7">ATCC 16933</strain>
    </source>
</reference>
<organism evidence="7 8">
    <name type="scientific">Lineolata rhizophorae</name>
    <dbReference type="NCBI Taxonomy" id="578093"/>
    <lineage>
        <taxon>Eukaryota</taxon>
        <taxon>Fungi</taxon>
        <taxon>Dikarya</taxon>
        <taxon>Ascomycota</taxon>
        <taxon>Pezizomycotina</taxon>
        <taxon>Dothideomycetes</taxon>
        <taxon>Dothideomycetes incertae sedis</taxon>
        <taxon>Lineolatales</taxon>
        <taxon>Lineolataceae</taxon>
        <taxon>Lineolata</taxon>
    </lineage>
</organism>
<evidence type="ECO:0000256" key="2">
    <source>
        <dbReference type="ARBA" id="ARBA00005466"/>
    </source>
</evidence>
<dbReference type="PANTHER" id="PTHR42973:SF39">
    <property type="entry name" value="FAD-BINDING PCMH-TYPE DOMAIN-CONTAINING PROTEIN"/>
    <property type="match status" value="1"/>
</dbReference>
<feature type="domain" description="FAD-binding PCMH-type" evidence="6">
    <location>
        <begin position="33"/>
        <end position="206"/>
    </location>
</feature>
<gene>
    <name evidence="7" type="ORF">BDY21DRAFT_14957</name>
</gene>
<keyword evidence="5" id="KW-0560">Oxidoreductase</keyword>
<dbReference type="InterPro" id="IPR016169">
    <property type="entry name" value="FAD-bd_PCMH_sub2"/>
</dbReference>
<dbReference type="EMBL" id="MU001670">
    <property type="protein sequence ID" value="KAF2462458.1"/>
    <property type="molecule type" value="Genomic_DNA"/>
</dbReference>
<dbReference type="GO" id="GO:0071949">
    <property type="term" value="F:FAD binding"/>
    <property type="evidence" value="ECO:0007669"/>
    <property type="project" value="InterPro"/>
</dbReference>
<dbReference type="PROSITE" id="PS51387">
    <property type="entry name" value="FAD_PCMH"/>
    <property type="match status" value="1"/>
</dbReference>
<comment type="similarity">
    <text evidence="2">Belongs to the oxygen-dependent FAD-linked oxidoreductase family.</text>
</comment>
<proteinExistence type="inferred from homology"/>
<dbReference type="InterPro" id="IPR036318">
    <property type="entry name" value="FAD-bd_PCMH-like_sf"/>
</dbReference>
<evidence type="ECO:0000259" key="6">
    <source>
        <dbReference type="PROSITE" id="PS51387"/>
    </source>
</evidence>
<dbReference type="GO" id="GO:0016491">
    <property type="term" value="F:oxidoreductase activity"/>
    <property type="evidence" value="ECO:0007669"/>
    <property type="project" value="UniProtKB-KW"/>
</dbReference>
<comment type="cofactor">
    <cofactor evidence="1">
        <name>FAD</name>
        <dbReference type="ChEBI" id="CHEBI:57692"/>
    </cofactor>
</comment>
<dbReference type="InterPro" id="IPR050416">
    <property type="entry name" value="FAD-linked_Oxidoreductase"/>
</dbReference>
<keyword evidence="3" id="KW-0285">Flavoprotein</keyword>
<evidence type="ECO:0000313" key="7">
    <source>
        <dbReference type="EMBL" id="KAF2462458.1"/>
    </source>
</evidence>
<name>A0A6A6PEP0_9PEZI</name>
<dbReference type="InterPro" id="IPR006093">
    <property type="entry name" value="Oxy_OxRdtase_FAD_BS"/>
</dbReference>
<dbReference type="AlphaFoldDB" id="A0A6A6PEP0"/>
<dbReference type="OrthoDB" id="415825at2759"/>
<evidence type="ECO:0000256" key="4">
    <source>
        <dbReference type="ARBA" id="ARBA00022827"/>
    </source>
</evidence>
<dbReference type="PANTHER" id="PTHR42973">
    <property type="entry name" value="BINDING OXIDOREDUCTASE, PUTATIVE (AFU_ORTHOLOGUE AFUA_1G17690)-RELATED"/>
    <property type="match status" value="1"/>
</dbReference>
<accession>A0A6A6PEP0</accession>
<dbReference type="Gene3D" id="3.40.462.20">
    <property type="match status" value="1"/>
</dbReference>
<dbReference type="Pfam" id="PF01565">
    <property type="entry name" value="FAD_binding_4"/>
    <property type="match status" value="1"/>
</dbReference>
<dbReference type="SUPFAM" id="SSF56176">
    <property type="entry name" value="FAD-binding/transporter-associated domain-like"/>
    <property type="match status" value="1"/>
</dbReference>
<dbReference type="InterPro" id="IPR016166">
    <property type="entry name" value="FAD-bd_PCMH"/>
</dbReference>
<dbReference type="InterPro" id="IPR006094">
    <property type="entry name" value="Oxid_FAD_bind_N"/>
</dbReference>
<dbReference type="Proteomes" id="UP000799766">
    <property type="component" value="Unassembled WGS sequence"/>
</dbReference>
<evidence type="ECO:0000256" key="5">
    <source>
        <dbReference type="ARBA" id="ARBA00023002"/>
    </source>
</evidence>
<evidence type="ECO:0000313" key="8">
    <source>
        <dbReference type="Proteomes" id="UP000799766"/>
    </source>
</evidence>
<keyword evidence="8" id="KW-1185">Reference proteome</keyword>
<keyword evidence="4" id="KW-0274">FAD</keyword>
<protein>
    <recommendedName>
        <fullName evidence="6">FAD-binding PCMH-type domain-containing protein</fullName>
    </recommendedName>
</protein>
<dbReference type="Gene3D" id="3.30.465.10">
    <property type="match status" value="1"/>
</dbReference>